<dbReference type="InterPro" id="IPR006026">
    <property type="entry name" value="Peptidase_Metallo"/>
</dbReference>
<dbReference type="SUPFAM" id="SSF55486">
    <property type="entry name" value="Metalloproteases ('zincins'), catalytic domain"/>
    <property type="match status" value="1"/>
</dbReference>
<dbReference type="EMBL" id="JZCR01000024">
    <property type="protein sequence ID" value="KJW11791.1"/>
    <property type="molecule type" value="Genomic_DNA"/>
</dbReference>
<dbReference type="PATRIC" id="fig|216463.3.peg.1490"/>
<keyword evidence="4" id="KW-0862">Zinc</keyword>
<evidence type="ECO:0000313" key="10">
    <source>
        <dbReference type="Proteomes" id="UP000321691"/>
    </source>
</evidence>
<keyword evidence="5" id="KW-0732">Signal</keyword>
<feature type="signal peptide" evidence="5">
    <location>
        <begin position="1"/>
        <end position="32"/>
    </location>
</feature>
<name>A0A0F3RP91_9LACO</name>
<dbReference type="Proteomes" id="UP000321691">
    <property type="component" value="Unassembled WGS sequence"/>
</dbReference>
<keyword evidence="10" id="KW-1185">Reference proteome</keyword>
<evidence type="ECO:0000313" key="7">
    <source>
        <dbReference type="EMBL" id="GEO66764.1"/>
    </source>
</evidence>
<gene>
    <name evidence="7" type="ORF">LSP04_11830</name>
    <name evidence="8" type="ORF">VC81_11175</name>
</gene>
<dbReference type="SMART" id="SM00235">
    <property type="entry name" value="ZnMc"/>
    <property type="match status" value="1"/>
</dbReference>
<dbReference type="GO" id="GO:0008270">
    <property type="term" value="F:zinc ion binding"/>
    <property type="evidence" value="ECO:0007669"/>
    <property type="project" value="InterPro"/>
</dbReference>
<dbReference type="Gene3D" id="3.40.390.10">
    <property type="entry name" value="Collagenase (Catalytic Domain)"/>
    <property type="match status" value="1"/>
</dbReference>
<evidence type="ECO:0000256" key="3">
    <source>
        <dbReference type="ARBA" id="ARBA00022801"/>
    </source>
</evidence>
<feature type="domain" description="Peptidase metallopeptidase" evidence="6">
    <location>
        <begin position="37"/>
        <end position="187"/>
    </location>
</feature>
<feature type="chain" id="PRO_5002465823" description="Peptidase metallopeptidase domain-containing protein" evidence="5">
    <location>
        <begin position="33"/>
        <end position="190"/>
    </location>
</feature>
<keyword evidence="1" id="KW-0645">Protease</keyword>
<keyword evidence="3" id="KW-0378">Hydrolase</keyword>
<evidence type="ECO:0000256" key="2">
    <source>
        <dbReference type="ARBA" id="ARBA00022723"/>
    </source>
</evidence>
<dbReference type="OrthoDB" id="2148705at2"/>
<dbReference type="Pfam" id="PF00413">
    <property type="entry name" value="Peptidase_M10"/>
    <property type="match status" value="1"/>
</dbReference>
<reference evidence="8 9" key="1">
    <citation type="submission" date="2015-03" db="EMBL/GenBank/DDBJ databases">
        <authorList>
            <person name="Zheng J."/>
            <person name="Ganezle M."/>
        </authorList>
    </citation>
    <scope>NUCLEOTIDE SEQUENCE [LARGE SCALE GENOMIC DNA]</scope>
    <source>
        <strain evidence="8 9">LP38</strain>
    </source>
</reference>
<comment type="caution">
    <text evidence="8">The sequence shown here is derived from an EMBL/GenBank/DDBJ whole genome shotgun (WGS) entry which is preliminary data.</text>
</comment>
<accession>A0A0F3RP91</accession>
<reference evidence="7 10" key="2">
    <citation type="submission" date="2019-07" db="EMBL/GenBank/DDBJ databases">
        <title>Whole genome shotgun sequence of Lactobacillus spicheri NBRC 107155.</title>
        <authorList>
            <person name="Hosoyama A."/>
            <person name="Uohara A."/>
            <person name="Ohji S."/>
            <person name="Ichikawa N."/>
        </authorList>
    </citation>
    <scope>NUCLEOTIDE SEQUENCE [LARGE SCALE GENOMIC DNA]</scope>
    <source>
        <strain evidence="7 10">NBRC 107155</strain>
    </source>
</reference>
<proteinExistence type="predicted"/>
<dbReference type="Proteomes" id="UP000033491">
    <property type="component" value="Unassembled WGS sequence"/>
</dbReference>
<evidence type="ECO:0000256" key="5">
    <source>
        <dbReference type="SAM" id="SignalP"/>
    </source>
</evidence>
<evidence type="ECO:0000259" key="6">
    <source>
        <dbReference type="SMART" id="SM00235"/>
    </source>
</evidence>
<evidence type="ECO:0000313" key="8">
    <source>
        <dbReference type="EMBL" id="KJW11791.1"/>
    </source>
</evidence>
<dbReference type="EMBL" id="BJZI01000013">
    <property type="protein sequence ID" value="GEO66764.1"/>
    <property type="molecule type" value="Genomic_DNA"/>
</dbReference>
<dbReference type="InterPro" id="IPR001818">
    <property type="entry name" value="Pept_M10_metallopeptidase"/>
</dbReference>
<dbReference type="InterPro" id="IPR024079">
    <property type="entry name" value="MetalloPept_cat_dom_sf"/>
</dbReference>
<protein>
    <recommendedName>
        <fullName evidence="6">Peptidase metallopeptidase domain-containing protein</fullName>
    </recommendedName>
</protein>
<sequence>MTTHRLKDLIRITSCFLALTLCLWGLPTAASAAPVIRTPHWGSWQTRTITYHYPGKSTYYRSIWRQAATQWNRTGAIRLKRVQRARHADVVVKTANVGMTYSGRTHYRYRPQKNGHVIVAAKATLNHKVLSTYRYTKQQRINVAAHEIGHAIGLGHSKCPKSVMHATNRHARVNRQDRLALKRAYKSQGS</sequence>
<dbReference type="GO" id="GO:0031012">
    <property type="term" value="C:extracellular matrix"/>
    <property type="evidence" value="ECO:0007669"/>
    <property type="project" value="InterPro"/>
</dbReference>
<dbReference type="GO" id="GO:0006508">
    <property type="term" value="P:proteolysis"/>
    <property type="evidence" value="ECO:0007669"/>
    <property type="project" value="UniProtKB-KW"/>
</dbReference>
<evidence type="ECO:0000256" key="4">
    <source>
        <dbReference type="ARBA" id="ARBA00022833"/>
    </source>
</evidence>
<keyword evidence="2" id="KW-0479">Metal-binding</keyword>
<dbReference type="GO" id="GO:0004222">
    <property type="term" value="F:metalloendopeptidase activity"/>
    <property type="evidence" value="ECO:0007669"/>
    <property type="project" value="InterPro"/>
</dbReference>
<evidence type="ECO:0000313" key="9">
    <source>
        <dbReference type="Proteomes" id="UP000033491"/>
    </source>
</evidence>
<organism evidence="8 9">
    <name type="scientific">Levilactobacillus spicheri</name>
    <dbReference type="NCBI Taxonomy" id="216463"/>
    <lineage>
        <taxon>Bacteria</taxon>
        <taxon>Bacillati</taxon>
        <taxon>Bacillota</taxon>
        <taxon>Bacilli</taxon>
        <taxon>Lactobacillales</taxon>
        <taxon>Lactobacillaceae</taxon>
        <taxon>Levilactobacillus</taxon>
    </lineage>
</organism>
<dbReference type="RefSeq" id="WP_045808154.1">
    <property type="nucleotide sequence ID" value="NZ_BJZI01000013.1"/>
</dbReference>
<evidence type="ECO:0000256" key="1">
    <source>
        <dbReference type="ARBA" id="ARBA00022670"/>
    </source>
</evidence>
<dbReference type="AlphaFoldDB" id="A0A0F3RP91"/>
<dbReference type="STRING" id="216463.VC81_11175"/>